<reference evidence="3" key="1">
    <citation type="submission" date="2022-12" db="EMBL/GenBank/DDBJ databases">
        <title>Isolation and characterisation of novel Methanocorpusculum spp. from native Australian herbivores indicates the genus is ancestrally host-associated.</title>
        <authorList>
            <person name="Volmer J.G."/>
            <person name="Soo R.M."/>
            <person name="Evans P.N."/>
            <person name="Hoedt E.C."/>
            <person name="Astorga Alsina A.L."/>
            <person name="Woodcroft B.J."/>
            <person name="Tyson G.W."/>
            <person name="Hugenholtz P."/>
            <person name="Morrison M."/>
        </authorList>
    </citation>
    <scope>NUCLEOTIDE SEQUENCE</scope>
    <source>
        <strain evidence="3">CW153</strain>
    </source>
</reference>
<dbReference type="PRINTS" id="PR01471">
    <property type="entry name" value="HISTAMINEH3R"/>
</dbReference>
<keyword evidence="1" id="KW-0597">Phosphoprotein</keyword>
<name>A0ABT4IPG1_9EURY</name>
<evidence type="ECO:0000313" key="4">
    <source>
        <dbReference type="Proteomes" id="UP001141336"/>
    </source>
</evidence>
<comment type="caution">
    <text evidence="3">The sequence shown here is derived from an EMBL/GenBank/DDBJ whole genome shotgun (WGS) entry which is preliminary data.</text>
</comment>
<evidence type="ECO:0000256" key="2">
    <source>
        <dbReference type="SAM" id="MobiDB-lite"/>
    </source>
</evidence>
<proteinExistence type="predicted"/>
<protein>
    <submittedName>
        <fullName evidence="3">Uncharacterized protein</fullName>
    </submittedName>
</protein>
<feature type="compositionally biased region" description="Low complexity" evidence="2">
    <location>
        <begin position="220"/>
        <end position="229"/>
    </location>
</feature>
<organism evidence="3 4">
    <name type="scientific">Methanocorpusculum vombati</name>
    <dbReference type="NCBI Taxonomy" id="3002864"/>
    <lineage>
        <taxon>Archaea</taxon>
        <taxon>Methanobacteriati</taxon>
        <taxon>Methanobacteriota</taxon>
        <taxon>Stenosarchaea group</taxon>
        <taxon>Methanomicrobia</taxon>
        <taxon>Methanomicrobiales</taxon>
        <taxon>Methanocorpusculaceae</taxon>
        <taxon>Methanocorpusculum</taxon>
    </lineage>
</organism>
<dbReference type="EMBL" id="JAPTGC010000027">
    <property type="protein sequence ID" value="MCZ0863504.1"/>
    <property type="molecule type" value="Genomic_DNA"/>
</dbReference>
<feature type="region of interest" description="Disordered" evidence="2">
    <location>
        <begin position="217"/>
        <end position="237"/>
    </location>
</feature>
<evidence type="ECO:0000313" key="3">
    <source>
        <dbReference type="EMBL" id="MCZ0863504.1"/>
    </source>
</evidence>
<gene>
    <name evidence="3" type="ORF">O0S09_09625</name>
</gene>
<dbReference type="InterPro" id="IPR003980">
    <property type="entry name" value="Histamine_H3_rcpt"/>
</dbReference>
<feature type="compositionally biased region" description="Pro residues" evidence="2">
    <location>
        <begin position="560"/>
        <end position="576"/>
    </location>
</feature>
<feature type="region of interest" description="Disordered" evidence="2">
    <location>
        <begin position="556"/>
        <end position="584"/>
    </location>
</feature>
<accession>A0ABT4IPG1</accession>
<feature type="non-terminal residue" evidence="3">
    <location>
        <position position="584"/>
    </location>
</feature>
<keyword evidence="4" id="KW-1185">Reference proteome</keyword>
<sequence>MSLRDYSITSLSKNCAGRRKYRVFAILVLLFICTTGIAAADTSIDISTGVLLINESGYKQGSTFTPWNGEDHVLTVTGSSRTNNITVESGSCTLILSGVTITPSNAPALSVHASDDGAGAKVTLMVTGENTLQGGTGCAAIEVKAGWEDDGNWSEERSGSVEIQGSGTLNVTGGNGSSSVGGGAGIGGNGFGGEHVNPDGGDFGSILLSDTFAGTIHAKGGNPSSPPSSSGGGAGVGGGGVVGSGWEYSGNISIRNGTLTAHGGSGSFCSGAGIGTGSTDSNFGCGNSVCISISGGTITAYGGDRAAGIGGGEIVTGGIIDISGGKITASGGYDGISFAGAGIGGGDNAGWTSITIRGNAEVEAHAGGYGAGIGGQWSDSSYEQTITITDSAKVRAYGGDGHGGPAIGVGRIRQGNGNTNISITSTEPVIAVAGPRSHGIGSGYIPNQYGVYLTIDGNTQVWAFNRDTVRPAIDWNNITVASPAVVGVGYTHSGDGFPPQQTLLTITNSTDQSTWNWMYYPEGNPIRIEIIPSGSTRAAATHSEFYSGNWAYIGNLTNPGPEPGPEPVPPAPPAPPAEGDGNME</sequence>
<evidence type="ECO:0000256" key="1">
    <source>
        <dbReference type="ARBA" id="ARBA00022553"/>
    </source>
</evidence>
<dbReference type="Proteomes" id="UP001141336">
    <property type="component" value="Unassembled WGS sequence"/>
</dbReference>